<keyword evidence="4" id="KW-1185">Reference proteome</keyword>
<comment type="caution">
    <text evidence="3">The sequence shown here is derived from an EMBL/GenBank/DDBJ whole genome shotgun (WGS) entry which is preliminary data.</text>
</comment>
<dbReference type="InterPro" id="IPR019734">
    <property type="entry name" value="TPR_rpt"/>
</dbReference>
<dbReference type="PANTHER" id="PTHR10098">
    <property type="entry name" value="RAPSYN-RELATED"/>
    <property type="match status" value="1"/>
</dbReference>
<feature type="repeat" description="TPR" evidence="1">
    <location>
        <begin position="173"/>
        <end position="206"/>
    </location>
</feature>
<dbReference type="RefSeq" id="WP_202245414.1">
    <property type="nucleotide sequence ID" value="NZ_JAESIY010000008.1"/>
</dbReference>
<dbReference type="GO" id="GO:0000155">
    <property type="term" value="F:phosphorelay sensor kinase activity"/>
    <property type="evidence" value="ECO:0007669"/>
    <property type="project" value="InterPro"/>
</dbReference>
<evidence type="ECO:0000313" key="4">
    <source>
        <dbReference type="Proteomes" id="UP000659388"/>
    </source>
</evidence>
<dbReference type="Proteomes" id="UP000659388">
    <property type="component" value="Unassembled WGS sequence"/>
</dbReference>
<dbReference type="Pfam" id="PF13181">
    <property type="entry name" value="TPR_8"/>
    <property type="match status" value="1"/>
</dbReference>
<keyword evidence="2" id="KW-0812">Transmembrane</keyword>
<keyword evidence="2" id="KW-0472">Membrane</keyword>
<organism evidence="3 4">
    <name type="scientific">Fulvivirga sediminis</name>
    <dbReference type="NCBI Taxonomy" id="2803949"/>
    <lineage>
        <taxon>Bacteria</taxon>
        <taxon>Pseudomonadati</taxon>
        <taxon>Bacteroidota</taxon>
        <taxon>Cytophagia</taxon>
        <taxon>Cytophagales</taxon>
        <taxon>Fulvivirgaceae</taxon>
        <taxon>Fulvivirga</taxon>
    </lineage>
</organism>
<proteinExistence type="predicted"/>
<feature type="repeat" description="TPR" evidence="1">
    <location>
        <begin position="86"/>
        <end position="119"/>
    </location>
</feature>
<dbReference type="Gene3D" id="1.25.40.10">
    <property type="entry name" value="Tetratricopeptide repeat domain"/>
    <property type="match status" value="2"/>
</dbReference>
<accession>A0A937F725</accession>
<dbReference type="PROSITE" id="PS50005">
    <property type="entry name" value="TPR"/>
    <property type="match status" value="4"/>
</dbReference>
<feature type="repeat" description="TPR" evidence="1">
    <location>
        <begin position="126"/>
        <end position="159"/>
    </location>
</feature>
<dbReference type="Gene3D" id="1.10.287.130">
    <property type="match status" value="1"/>
</dbReference>
<gene>
    <name evidence="3" type="ORF">JL102_15895</name>
</gene>
<keyword evidence="1" id="KW-0802">TPR repeat</keyword>
<dbReference type="AlphaFoldDB" id="A0A937F725"/>
<keyword evidence="2" id="KW-1133">Transmembrane helix</keyword>
<feature type="repeat" description="TPR" evidence="1">
    <location>
        <begin position="213"/>
        <end position="246"/>
    </location>
</feature>
<dbReference type="SUPFAM" id="SSF48452">
    <property type="entry name" value="TPR-like"/>
    <property type="match status" value="1"/>
</dbReference>
<feature type="transmembrane region" description="Helical" evidence="2">
    <location>
        <begin position="381"/>
        <end position="401"/>
    </location>
</feature>
<dbReference type="SMART" id="SM00028">
    <property type="entry name" value="TPR"/>
    <property type="match status" value="5"/>
</dbReference>
<dbReference type="InterPro" id="IPR036097">
    <property type="entry name" value="HisK_dim/P_sf"/>
</dbReference>
<protein>
    <submittedName>
        <fullName evidence="3">Tetratricopeptide repeat protein</fullName>
    </submittedName>
</protein>
<dbReference type="SUPFAM" id="SSF47384">
    <property type="entry name" value="Homodimeric domain of signal transducing histidine kinase"/>
    <property type="match status" value="1"/>
</dbReference>
<reference evidence="3" key="1">
    <citation type="submission" date="2021-01" db="EMBL/GenBank/DDBJ databases">
        <title>Fulvivirga kasyanovii gen. nov., sp nov., a novel member of the phylum Bacteroidetes isolated from seawater in a mussel farm.</title>
        <authorList>
            <person name="Zhao L.-H."/>
            <person name="Wang Z.-J."/>
        </authorList>
    </citation>
    <scope>NUCLEOTIDE SEQUENCE</scope>
    <source>
        <strain evidence="3">2943</strain>
    </source>
</reference>
<dbReference type="EMBL" id="JAESIY010000008">
    <property type="protein sequence ID" value="MBL3657632.1"/>
    <property type="molecule type" value="Genomic_DNA"/>
</dbReference>
<dbReference type="Pfam" id="PF13424">
    <property type="entry name" value="TPR_12"/>
    <property type="match status" value="2"/>
</dbReference>
<evidence type="ECO:0000256" key="1">
    <source>
        <dbReference type="PROSITE-ProRule" id="PRU00339"/>
    </source>
</evidence>
<name>A0A937F725_9BACT</name>
<evidence type="ECO:0000256" key="2">
    <source>
        <dbReference type="SAM" id="Phobius"/>
    </source>
</evidence>
<evidence type="ECO:0000313" key="3">
    <source>
        <dbReference type="EMBL" id="MBL3657632.1"/>
    </source>
</evidence>
<dbReference type="InterPro" id="IPR011990">
    <property type="entry name" value="TPR-like_helical_dom_sf"/>
</dbReference>
<sequence length="534" mass="61673">MLVDNMKKYLVLFMMLYCITFLYGQDVNVDSLKEALNSNLPDSTRFATLNELAWEGYLFTIPDSSCYYAKLHFSFAKQIGNKQQMATALNTLGTAYYMMGDYARASQEFYKSLKIKEDIHDIKGMAATLNNLGMINDSQDDFESATKNYQSAIDLINSLPDFQNNKVLKKVLVASYQNLAAVYANMEKHDLAFSYFNKTLELTEAHELPRERAYALSNIGQIYLTKDQPNKALEYYSKSYQIISQLHDQVGVTHALNDFAYAYYELKNYDSAISFGQRALKQAQNINSAIEIEDAAEILYKSYKQQSKYDDALTMLELYSSTKDSLESARNTEVVVNQRYKYQYEKQAAADSAAFAAQKEMHELLIFKQEEKLKSAKIQQFLLLSLLILLIILIAVSYKAYTRIKNRNNIIALQKKKSDQQRDKIAYQNQLLEEKNQEITKFNTNLELLIHQRTQELKASLKQISQYQHNLAHDIRAPYTTLVGLLNLFNDERTTHKQKEEIIEHLEKTTKSFSVVLKDISLQLNEFDKKIDDN</sequence>